<feature type="domain" description="LUD" evidence="1">
    <location>
        <begin position="45"/>
        <end position="221"/>
    </location>
</feature>
<evidence type="ECO:0000313" key="2">
    <source>
        <dbReference type="EMBL" id="SBT03966.1"/>
    </source>
</evidence>
<dbReference type="EMBL" id="FLQY01000021">
    <property type="protein sequence ID" value="SBT03966.1"/>
    <property type="molecule type" value="Genomic_DNA"/>
</dbReference>
<dbReference type="PANTHER" id="PTHR43682:SF1">
    <property type="entry name" value="LACTATE UTILIZATION PROTEIN C"/>
    <property type="match status" value="1"/>
</dbReference>
<evidence type="ECO:0000313" key="3">
    <source>
        <dbReference type="Proteomes" id="UP000199600"/>
    </source>
</evidence>
<dbReference type="InterPro" id="IPR037171">
    <property type="entry name" value="NagB/RpiA_transferase-like"/>
</dbReference>
<dbReference type="InterPro" id="IPR003741">
    <property type="entry name" value="LUD_dom"/>
</dbReference>
<dbReference type="AlphaFoldDB" id="A0A1A8XGZ0"/>
<dbReference type="Pfam" id="PF02589">
    <property type="entry name" value="LUD_dom"/>
    <property type="match status" value="1"/>
</dbReference>
<proteinExistence type="predicted"/>
<gene>
    <name evidence="2" type="ORF">PROAA_1170008</name>
</gene>
<reference evidence="2 3" key="1">
    <citation type="submission" date="2016-06" db="EMBL/GenBank/DDBJ databases">
        <authorList>
            <person name="Kjaerup R.B."/>
            <person name="Dalgaard T.S."/>
            <person name="Juul-Madsen H.R."/>
        </authorList>
    </citation>
    <scope>NUCLEOTIDE SEQUENCE [LARGE SCALE GENOMIC DNA]</scope>
    <source>
        <strain evidence="2">2</strain>
    </source>
</reference>
<organism evidence="2 3">
    <name type="scientific">Candidatus Propionivibrio aalborgensis</name>
    <dbReference type="NCBI Taxonomy" id="1860101"/>
    <lineage>
        <taxon>Bacteria</taxon>
        <taxon>Pseudomonadati</taxon>
        <taxon>Pseudomonadota</taxon>
        <taxon>Betaproteobacteria</taxon>
        <taxon>Rhodocyclales</taxon>
        <taxon>Rhodocyclaceae</taxon>
        <taxon>Propionivibrio</taxon>
    </lineage>
</organism>
<evidence type="ECO:0000259" key="1">
    <source>
        <dbReference type="Pfam" id="PF02589"/>
    </source>
</evidence>
<dbReference type="Gene3D" id="3.40.50.10420">
    <property type="entry name" value="NagB/RpiA/CoA transferase-like"/>
    <property type="match status" value="1"/>
</dbReference>
<name>A0A1A8XGZ0_9RHOO</name>
<dbReference type="SUPFAM" id="SSF100950">
    <property type="entry name" value="NagB/RpiA/CoA transferase-like"/>
    <property type="match status" value="1"/>
</dbReference>
<sequence length="227" mass="25026">MSARDNILRRLRSAPKGKPILPPDINAFYAAVRSNSPQENRTQRIERFCEKMAFWRGEVVRVTHANWAKTLQGLCAAKNVNSLLYGSHSPHAAALEAAGINGLKPYDRPVDEWKTELFRDTDAGFTSTRGGIAETGTLIVWPDAREPRLMSLVPPIHFALLDSDQLHDTLFDAMTTQGWSDPSSPMPSNALLISGPSKTADIQITLAYGAHGPKELVVLLLVNEEEL</sequence>
<dbReference type="RefSeq" id="WP_186409614.1">
    <property type="nucleotide sequence ID" value="NZ_FLQY01000021.1"/>
</dbReference>
<accession>A0A1A8XGZ0</accession>
<keyword evidence="3" id="KW-1185">Reference proteome</keyword>
<dbReference type="Proteomes" id="UP000199600">
    <property type="component" value="Unassembled WGS sequence"/>
</dbReference>
<dbReference type="PANTHER" id="PTHR43682">
    <property type="entry name" value="LACTATE UTILIZATION PROTEIN C"/>
    <property type="match status" value="1"/>
</dbReference>
<dbReference type="InterPro" id="IPR024185">
    <property type="entry name" value="FTHF_cligase-like_sf"/>
</dbReference>
<protein>
    <recommendedName>
        <fullName evidence="1">LUD domain-containing protein</fullName>
    </recommendedName>
</protein>